<gene>
    <name evidence="1" type="ORF">HG15A2_17380</name>
</gene>
<accession>A0A517MUA4</accession>
<proteinExistence type="predicted"/>
<reference evidence="1 2" key="1">
    <citation type="submission" date="2019-02" db="EMBL/GenBank/DDBJ databases">
        <title>Deep-cultivation of Planctomycetes and their phenomic and genomic characterization uncovers novel biology.</title>
        <authorList>
            <person name="Wiegand S."/>
            <person name="Jogler M."/>
            <person name="Boedeker C."/>
            <person name="Pinto D."/>
            <person name="Vollmers J."/>
            <person name="Rivas-Marin E."/>
            <person name="Kohn T."/>
            <person name="Peeters S.H."/>
            <person name="Heuer A."/>
            <person name="Rast P."/>
            <person name="Oberbeckmann S."/>
            <person name="Bunk B."/>
            <person name="Jeske O."/>
            <person name="Meyerdierks A."/>
            <person name="Storesund J.E."/>
            <person name="Kallscheuer N."/>
            <person name="Luecker S."/>
            <person name="Lage O.M."/>
            <person name="Pohl T."/>
            <person name="Merkel B.J."/>
            <person name="Hornburger P."/>
            <person name="Mueller R.-W."/>
            <person name="Bruemmer F."/>
            <person name="Labrenz M."/>
            <person name="Spormann A.M."/>
            <person name="Op den Camp H."/>
            <person name="Overmann J."/>
            <person name="Amann R."/>
            <person name="Jetten M.S.M."/>
            <person name="Mascher T."/>
            <person name="Medema M.H."/>
            <person name="Devos D.P."/>
            <person name="Kaster A.-K."/>
            <person name="Ovreas L."/>
            <person name="Rohde M."/>
            <person name="Galperin M.Y."/>
            <person name="Jogler C."/>
        </authorList>
    </citation>
    <scope>NUCLEOTIDE SEQUENCE [LARGE SCALE GENOMIC DNA]</scope>
    <source>
        <strain evidence="1 2">HG15A2</strain>
    </source>
</reference>
<protein>
    <submittedName>
        <fullName evidence="1">Uncharacterized protein</fullName>
    </submittedName>
</protein>
<evidence type="ECO:0000313" key="2">
    <source>
        <dbReference type="Proteomes" id="UP000319852"/>
    </source>
</evidence>
<dbReference type="KEGG" id="amob:HG15A2_17380"/>
<name>A0A517MUA4_9BACT</name>
<dbReference type="EMBL" id="CP036263">
    <property type="protein sequence ID" value="QDS98459.1"/>
    <property type="molecule type" value="Genomic_DNA"/>
</dbReference>
<keyword evidence="2" id="KW-1185">Reference proteome</keyword>
<sequence length="479" mass="53354">MVADDRLSAVGLGVRLGDHSVFSVGRRLEVYRGGGSFLTVCHGRTAGRQASFLSGSRRRFLSDSQGTEKRFQEPFFYRYMVAAYADFTTSLIIEMTARLDSLLDHHLEYRSISMGLLGDFLESFYGSGQTFQSVRGKLRQKCRPATQGETSRRRPIGKQKAPSAAHITTVNSEFWAVLPDKVRVDSARTKNGKIESTVEITRGGESLKRTPDGTVEVEKVRSRRRAQEGGSLPTNYRRHFDRSLIREFFASLVLEDAGACQVAGRDCVRIRAVPVPGDSIWPHWLPSEADEFEFAADLGFPSLLTITGFLSGQTIEHIEVVDIAFDEQIDESTFVCQPLAGQSTRSTEPVTQRVTLETAVAKVPFTVLLPKRGVGEGNPDLHYEPGKNERAGESVFVMYLGDGSNSVWFHLRAKPEPESDEGLEWEEVEVAGRQIEISDPEVEGGMICLRFCQDGTWIEVVSDHSRQDLFDIAMSFEPV</sequence>
<evidence type="ECO:0000313" key="1">
    <source>
        <dbReference type="EMBL" id="QDS98459.1"/>
    </source>
</evidence>
<dbReference type="Proteomes" id="UP000319852">
    <property type="component" value="Chromosome"/>
</dbReference>
<dbReference type="AlphaFoldDB" id="A0A517MUA4"/>
<organism evidence="1 2">
    <name type="scientific">Adhaeretor mobilis</name>
    <dbReference type="NCBI Taxonomy" id="1930276"/>
    <lineage>
        <taxon>Bacteria</taxon>
        <taxon>Pseudomonadati</taxon>
        <taxon>Planctomycetota</taxon>
        <taxon>Planctomycetia</taxon>
        <taxon>Pirellulales</taxon>
        <taxon>Lacipirellulaceae</taxon>
        <taxon>Adhaeretor</taxon>
    </lineage>
</organism>